<dbReference type="Proteomes" id="UP000649739">
    <property type="component" value="Unassembled WGS sequence"/>
</dbReference>
<dbReference type="EMBL" id="BMQB01000003">
    <property type="protein sequence ID" value="GGJ90408.1"/>
    <property type="molecule type" value="Genomic_DNA"/>
</dbReference>
<comment type="caution">
    <text evidence="1">The sequence shown here is derived from an EMBL/GenBank/DDBJ whole genome shotgun (WGS) entry which is preliminary data.</text>
</comment>
<reference evidence="1" key="1">
    <citation type="journal article" date="2014" name="Int. J. Syst. Evol. Microbiol.">
        <title>Complete genome sequence of Corynebacterium casei LMG S-19264T (=DSM 44701T), isolated from a smear-ripened cheese.</title>
        <authorList>
            <consortium name="US DOE Joint Genome Institute (JGI-PGF)"/>
            <person name="Walter F."/>
            <person name="Albersmeier A."/>
            <person name="Kalinowski J."/>
            <person name="Ruckert C."/>
        </authorList>
    </citation>
    <scope>NUCLEOTIDE SEQUENCE</scope>
    <source>
        <strain evidence="1">JCM 3090</strain>
    </source>
</reference>
<proteinExistence type="predicted"/>
<name>A0A8J3B520_9ACTN</name>
<sequence>MRTKAEREAVRRQLAAGGYSPGEIARVFEAKAKARTRLALRWACGMTLQDVANVWNRLDSSGRAPMTAQRVSDFERWPEGGRRPTVYALGMLARVYEVSLDRLLDAADYEALDDKQLFEMVQVCGASTSAVGSDSIDIPGVFDEFVGREIAQKSVTLVYPVFRLSSEARAAIAGLNQQLLYEKEESPFTRMHRIDVPVAAAVNDMRALVYATELFQRHPRVSWTLQTDTDAVRDPARSIISFGLSSNDCTHMYLETVERPLFRIVPDGRGSEYLVLADGFECRSTPDAQYGIVLRARPFPDLPDRVWFVCAGLGPLGTPGAAWYLSTSWRDLHREAGTADFVAVVKVRTYSERSAQLEHLLLDGRNGRGV</sequence>
<protein>
    <submittedName>
        <fullName evidence="1">Uncharacterized protein</fullName>
    </submittedName>
</protein>
<evidence type="ECO:0000313" key="2">
    <source>
        <dbReference type="Proteomes" id="UP000649739"/>
    </source>
</evidence>
<accession>A0A8J3B520</accession>
<organism evidence="1 2">
    <name type="scientific">Pilimelia anulata</name>
    <dbReference type="NCBI Taxonomy" id="53371"/>
    <lineage>
        <taxon>Bacteria</taxon>
        <taxon>Bacillati</taxon>
        <taxon>Actinomycetota</taxon>
        <taxon>Actinomycetes</taxon>
        <taxon>Micromonosporales</taxon>
        <taxon>Micromonosporaceae</taxon>
        <taxon>Pilimelia</taxon>
    </lineage>
</organism>
<dbReference type="RefSeq" id="WP_189169796.1">
    <property type="nucleotide sequence ID" value="NZ_BMQB01000003.1"/>
</dbReference>
<evidence type="ECO:0000313" key="1">
    <source>
        <dbReference type="EMBL" id="GGJ90408.1"/>
    </source>
</evidence>
<dbReference type="AlphaFoldDB" id="A0A8J3B520"/>
<gene>
    <name evidence="1" type="ORF">GCM10010123_20320</name>
</gene>
<reference evidence="1" key="2">
    <citation type="submission" date="2020-09" db="EMBL/GenBank/DDBJ databases">
        <authorList>
            <person name="Sun Q."/>
            <person name="Ohkuma M."/>
        </authorList>
    </citation>
    <scope>NUCLEOTIDE SEQUENCE</scope>
    <source>
        <strain evidence="1">JCM 3090</strain>
    </source>
</reference>
<keyword evidence="2" id="KW-1185">Reference proteome</keyword>